<dbReference type="InterPro" id="IPR001707">
    <property type="entry name" value="Cmp_AcTrfase"/>
</dbReference>
<dbReference type="PANTHER" id="PTHR38474:SF1">
    <property type="entry name" value="SLR0299 PROTEIN"/>
    <property type="match status" value="1"/>
</dbReference>
<proteinExistence type="predicted"/>
<dbReference type="SUPFAM" id="SSF52777">
    <property type="entry name" value="CoA-dependent acyltransferases"/>
    <property type="match status" value="1"/>
</dbReference>
<dbReference type="Pfam" id="PF00302">
    <property type="entry name" value="CAT"/>
    <property type="match status" value="1"/>
</dbReference>
<dbReference type="EMBL" id="AAYA01000003">
    <property type="protein sequence ID" value="EBA09513.1"/>
    <property type="molecule type" value="Genomic_DNA"/>
</dbReference>
<protein>
    <submittedName>
        <fullName evidence="1">Chloramphenicol acetyltransferase</fullName>
    </submittedName>
</protein>
<dbReference type="AlphaFoldDB" id="A3K148"/>
<comment type="caution">
    <text evidence="1">The sequence shown here is derived from an EMBL/GenBank/DDBJ whole genome shotgun (WGS) entry which is preliminary data.</text>
</comment>
<name>A3K148_SAGS3</name>
<sequence>MTPEAIDLSTWDRAEHFHFFRSYARPHYAVTCRLDASHLMARRHADRISPFRACLHAMGAGLNANEALRTRFRGDEVVRHDRIGLSITVPRQREGFAYAYLPWQPEFHAFDRDVADRIEAAAAETGLMTSDVSGDGVAYMSCLPWMDFTALDHAVPGPDDCIPRVSWGKIVEENGRHKVAVNIQVHHSVVHGADLGQFYQETQTALNAL</sequence>
<dbReference type="Gene3D" id="3.30.559.10">
    <property type="entry name" value="Chloramphenicol acetyltransferase-like domain"/>
    <property type="match status" value="1"/>
</dbReference>
<dbReference type="OrthoDB" id="9801766at2"/>
<evidence type="ECO:0000313" key="1">
    <source>
        <dbReference type="EMBL" id="EBA09513.1"/>
    </source>
</evidence>
<dbReference type="Proteomes" id="UP000005713">
    <property type="component" value="Unassembled WGS sequence"/>
</dbReference>
<keyword evidence="1" id="KW-0808">Transferase</keyword>
<evidence type="ECO:0000313" key="2">
    <source>
        <dbReference type="Proteomes" id="UP000005713"/>
    </source>
</evidence>
<accession>A3K148</accession>
<dbReference type="eggNOG" id="COG4845">
    <property type="taxonomic scope" value="Bacteria"/>
</dbReference>
<dbReference type="GO" id="GO:0008811">
    <property type="term" value="F:chloramphenicol O-acetyltransferase activity"/>
    <property type="evidence" value="ECO:0007669"/>
    <property type="project" value="InterPro"/>
</dbReference>
<reference evidence="1 2" key="1">
    <citation type="submission" date="2006-06" db="EMBL/GenBank/DDBJ databases">
        <authorList>
            <person name="Moran M.A."/>
            <person name="Ferriera S."/>
            <person name="Johnson J."/>
            <person name="Kravitz S."/>
            <person name="Beeson K."/>
            <person name="Sutton G."/>
            <person name="Rogers Y.-H."/>
            <person name="Friedman R."/>
            <person name="Frazier M."/>
            <person name="Venter J.C."/>
        </authorList>
    </citation>
    <scope>NUCLEOTIDE SEQUENCE [LARGE SCALE GENOMIC DNA]</scope>
    <source>
        <strain evidence="1 2">E-37</strain>
    </source>
</reference>
<dbReference type="InterPro" id="IPR023213">
    <property type="entry name" value="CAT-like_dom_sf"/>
</dbReference>
<organism evidence="1 2">
    <name type="scientific">Sagittula stellata (strain ATCC 700073 / DSM 11524 / E-37)</name>
    <dbReference type="NCBI Taxonomy" id="388399"/>
    <lineage>
        <taxon>Bacteria</taxon>
        <taxon>Pseudomonadati</taxon>
        <taxon>Pseudomonadota</taxon>
        <taxon>Alphaproteobacteria</taxon>
        <taxon>Rhodobacterales</taxon>
        <taxon>Roseobacteraceae</taxon>
        <taxon>Sagittula</taxon>
    </lineage>
</organism>
<gene>
    <name evidence="1" type="ORF">SSE37_24764</name>
</gene>
<dbReference type="PANTHER" id="PTHR38474">
    <property type="entry name" value="SLR0299 PROTEIN"/>
    <property type="match status" value="1"/>
</dbReference>
<dbReference type="SMART" id="SM01059">
    <property type="entry name" value="CAT"/>
    <property type="match status" value="1"/>
</dbReference>
<keyword evidence="2" id="KW-1185">Reference proteome</keyword>